<dbReference type="RefSeq" id="WP_095744010.1">
    <property type="nucleotide sequence ID" value="NZ_CP023284.1"/>
</dbReference>
<proteinExistence type="predicted"/>
<protein>
    <submittedName>
        <fullName evidence="1">Uncharacterized protein</fullName>
    </submittedName>
</protein>
<organism evidence="1 2">
    <name type="scientific">Variovorax boronicumulans</name>
    <dbReference type="NCBI Taxonomy" id="436515"/>
    <lineage>
        <taxon>Bacteria</taxon>
        <taxon>Pseudomonadati</taxon>
        <taxon>Pseudomonadota</taxon>
        <taxon>Betaproteobacteria</taxon>
        <taxon>Burkholderiales</taxon>
        <taxon>Comamonadaceae</taxon>
        <taxon>Variovorax</taxon>
    </lineage>
</organism>
<dbReference type="KEGG" id="vbo:CKY39_07860"/>
<evidence type="ECO:0000313" key="1">
    <source>
        <dbReference type="EMBL" id="ATA53134.1"/>
    </source>
</evidence>
<sequence>MHNDSTFHVPAVNEPTVPPSPSLHRYIARTLRVSARHLPWEIAQRIHAEHQAGETCGAFSSHHGGLLILELDDYSWRADVTADNIAAAQALGWHELRRLLRLAQTYQCEALELAGDNPALPSVLDFVVFPWP</sequence>
<dbReference type="Proteomes" id="UP000217154">
    <property type="component" value="Chromosome"/>
</dbReference>
<reference evidence="1 2" key="1">
    <citation type="submission" date="2017-09" db="EMBL/GenBank/DDBJ databases">
        <title>The diverse metabolic capabilities of V. boronicumulans make it an excellent choice for continued studies on novel biodegradation.</title>
        <authorList>
            <person name="Sun S."/>
        </authorList>
    </citation>
    <scope>NUCLEOTIDE SEQUENCE [LARGE SCALE GENOMIC DNA]</scope>
    <source>
        <strain evidence="1 2">J1</strain>
    </source>
</reference>
<evidence type="ECO:0000313" key="2">
    <source>
        <dbReference type="Proteomes" id="UP000217154"/>
    </source>
</evidence>
<dbReference type="AlphaFoldDB" id="A0A250DFU3"/>
<name>A0A250DFU3_9BURK</name>
<dbReference type="EMBL" id="CP023284">
    <property type="protein sequence ID" value="ATA53134.1"/>
    <property type="molecule type" value="Genomic_DNA"/>
</dbReference>
<accession>A0A250DFU3</accession>
<gene>
    <name evidence="1" type="ORF">CKY39_07860</name>
</gene>